<name>A0A6V7PL21_ANACO</name>
<proteinExistence type="predicted"/>
<reference evidence="1" key="1">
    <citation type="submission" date="2020-07" db="EMBL/GenBank/DDBJ databases">
        <authorList>
            <person name="Lin J."/>
        </authorList>
    </citation>
    <scope>NUCLEOTIDE SEQUENCE</scope>
</reference>
<dbReference type="EMBL" id="LR862149">
    <property type="protein sequence ID" value="CAD1831524.1"/>
    <property type="molecule type" value="Genomic_DNA"/>
</dbReference>
<sequence length="176" mass="19961">MHTYPLAGWHSNYFCILSLHSAEARRSSGRAAELDFHVDVAPRSHSSIRLRPLHREEAGRGVFSPSSTSHRRWIRCRASTVGISVRTRRRSVGFRRDLVRWIRDFERNPRSPYLLDLSLRLRLLLLLSGARQGRHELEPYLRSRARGTPTAGTAVASYTGEIPLYTADLSACPGNV</sequence>
<accession>A0A6V7PL21</accession>
<dbReference type="AlphaFoldDB" id="A0A6V7PL21"/>
<evidence type="ECO:0000313" key="1">
    <source>
        <dbReference type="EMBL" id="CAD1831524.1"/>
    </source>
</evidence>
<gene>
    <name evidence="1" type="ORF">CB5_LOCUS14735</name>
</gene>
<organism evidence="1">
    <name type="scientific">Ananas comosus var. bracteatus</name>
    <name type="common">red pineapple</name>
    <dbReference type="NCBI Taxonomy" id="296719"/>
    <lineage>
        <taxon>Eukaryota</taxon>
        <taxon>Viridiplantae</taxon>
        <taxon>Streptophyta</taxon>
        <taxon>Embryophyta</taxon>
        <taxon>Tracheophyta</taxon>
        <taxon>Spermatophyta</taxon>
        <taxon>Magnoliopsida</taxon>
        <taxon>Liliopsida</taxon>
        <taxon>Poales</taxon>
        <taxon>Bromeliaceae</taxon>
        <taxon>Bromelioideae</taxon>
        <taxon>Ananas</taxon>
    </lineage>
</organism>
<protein>
    <submittedName>
        <fullName evidence="1">Uncharacterized protein</fullName>
    </submittedName>
</protein>